<name>A0ABY6LTM5_9ARAC</name>
<evidence type="ECO:0000313" key="2">
    <source>
        <dbReference type="Proteomes" id="UP001235939"/>
    </source>
</evidence>
<accession>A0ABY6LTM5</accession>
<proteinExistence type="predicted"/>
<protein>
    <submittedName>
        <fullName evidence="1">Uncharacterized protein</fullName>
    </submittedName>
</protein>
<keyword evidence="2" id="KW-1185">Reference proteome</keyword>
<dbReference type="EMBL" id="CP092885">
    <property type="protein sequence ID" value="UYV83686.1"/>
    <property type="molecule type" value="Genomic_DNA"/>
</dbReference>
<gene>
    <name evidence="1" type="ORF">LAZ67_23002072</name>
</gene>
<organism evidence="1 2">
    <name type="scientific">Cordylochernes scorpioides</name>
    <dbReference type="NCBI Taxonomy" id="51811"/>
    <lineage>
        <taxon>Eukaryota</taxon>
        <taxon>Metazoa</taxon>
        <taxon>Ecdysozoa</taxon>
        <taxon>Arthropoda</taxon>
        <taxon>Chelicerata</taxon>
        <taxon>Arachnida</taxon>
        <taxon>Pseudoscorpiones</taxon>
        <taxon>Cheliferoidea</taxon>
        <taxon>Chernetidae</taxon>
        <taxon>Cordylochernes</taxon>
    </lineage>
</organism>
<evidence type="ECO:0000313" key="1">
    <source>
        <dbReference type="EMBL" id="UYV83686.1"/>
    </source>
</evidence>
<reference evidence="1 2" key="1">
    <citation type="submission" date="2022-03" db="EMBL/GenBank/DDBJ databases">
        <title>A chromosomal length assembly of Cordylochernes scorpioides.</title>
        <authorList>
            <person name="Zeh D."/>
            <person name="Zeh J."/>
        </authorList>
    </citation>
    <scope>NUCLEOTIDE SEQUENCE [LARGE SCALE GENOMIC DNA]</scope>
    <source>
        <strain evidence="1">IN4F17</strain>
        <tissue evidence="1">Whole Body</tissue>
    </source>
</reference>
<dbReference type="Proteomes" id="UP001235939">
    <property type="component" value="Chromosome 23"/>
</dbReference>
<sequence length="199" mass="22570">MGFEEALTTMAPTSFGRFDERLSASANSRLLTVAVVKSESGKLHIVETTVSQSSGTRILSPVWRWEPAETGRRRFSFGFGCVGADDLRFWNHSQRQLLPADKRMGSPLSTTLAEIVPATIDSWITEIKPNEVLIWLRYSTKEAYHSLTYQFHNQSLQKVYLTNTVPTFLVQFSHLPQNNSHTYLNKKSLHPLFIKNGIP</sequence>